<sequence>MLKFEWDNNKAESNLIKHCVSFKEAETVFEDSEALLIPDPDHSFGEERFILLGRSKKHNILVVVHCERSDVIRIISARKATKKESRQYLGGCYA</sequence>
<dbReference type="InterPro" id="IPR007460">
    <property type="entry name" value="BrnT_toxin"/>
</dbReference>
<dbReference type="InterPro" id="IPR038573">
    <property type="entry name" value="BrnT_sf"/>
</dbReference>
<proteinExistence type="predicted"/>
<evidence type="ECO:0000313" key="1">
    <source>
        <dbReference type="EMBL" id="MDP8188123.1"/>
    </source>
</evidence>
<comment type="caution">
    <text evidence="1">The sequence shown here is derived from an EMBL/GenBank/DDBJ whole genome shotgun (WGS) entry which is preliminary data.</text>
</comment>
<evidence type="ECO:0000313" key="2">
    <source>
        <dbReference type="Proteomes" id="UP001230466"/>
    </source>
</evidence>
<reference evidence="1" key="1">
    <citation type="journal article" date="2023" name="Front. Microbiol.">
        <title>Phylogeography and host specificity of Pasteurellaceae pathogenic to sea-farmed fish in the north-east Atlantic.</title>
        <authorList>
            <person name="Gulla S."/>
            <person name="Colquhoun D.J."/>
            <person name="Olsen A.B."/>
            <person name="Spilsberg B."/>
            <person name="Lagesen K."/>
            <person name="Aakesson C.P."/>
            <person name="Strom S."/>
            <person name="Manji F."/>
            <person name="Birkbeck T.H."/>
            <person name="Nilsen H.K."/>
        </authorList>
    </citation>
    <scope>NUCLEOTIDE SEQUENCE</scope>
    <source>
        <strain evidence="1">VIB1234</strain>
    </source>
</reference>
<accession>A0AAW8CN72</accession>
<dbReference type="Gene3D" id="3.10.450.530">
    <property type="entry name" value="Ribonuclease toxin, BrnT, of type II toxin-antitoxin system"/>
    <property type="match status" value="1"/>
</dbReference>
<name>A0AAW8CN72_9PAST</name>
<dbReference type="Proteomes" id="UP001230466">
    <property type="component" value="Unassembled WGS sequence"/>
</dbReference>
<dbReference type="EMBL" id="JASAYJ010000030">
    <property type="protein sequence ID" value="MDP8188123.1"/>
    <property type="molecule type" value="Genomic_DNA"/>
</dbReference>
<organism evidence="1 2">
    <name type="scientific">Pasteurella atlantica</name>
    <dbReference type="NCBI Taxonomy" id="2827233"/>
    <lineage>
        <taxon>Bacteria</taxon>
        <taxon>Pseudomonadati</taxon>
        <taxon>Pseudomonadota</taxon>
        <taxon>Gammaproteobacteria</taxon>
        <taxon>Pasteurellales</taxon>
        <taxon>Pasteurellaceae</taxon>
        <taxon>Pasteurella</taxon>
    </lineage>
</organism>
<dbReference type="AlphaFoldDB" id="A0AAW8CN72"/>
<dbReference type="Pfam" id="PF04365">
    <property type="entry name" value="BrnT_toxin"/>
    <property type="match status" value="1"/>
</dbReference>
<dbReference type="RefSeq" id="WP_211597590.1">
    <property type="nucleotide sequence ID" value="NZ_JAGRQI010000006.1"/>
</dbReference>
<gene>
    <name evidence="1" type="ORF">QJU78_10200</name>
</gene>
<protein>
    <submittedName>
        <fullName evidence="1">BrnT family toxin</fullName>
    </submittedName>
</protein>